<dbReference type="EMBL" id="CAEZZK010000109">
    <property type="protein sequence ID" value="CAB4760535.1"/>
    <property type="molecule type" value="Genomic_DNA"/>
</dbReference>
<evidence type="ECO:0000256" key="2">
    <source>
        <dbReference type="ARBA" id="ARBA00006448"/>
    </source>
</evidence>
<evidence type="ECO:0000256" key="3">
    <source>
        <dbReference type="ARBA" id="ARBA00022475"/>
    </source>
</evidence>
<keyword evidence="6 7" id="KW-0472">Membrane</keyword>
<dbReference type="AlphaFoldDB" id="A0A6J6UMX5"/>
<protein>
    <submittedName>
        <fullName evidence="9">Unannotated protein</fullName>
    </submittedName>
</protein>
<comment type="subcellular location">
    <subcellularLocation>
        <location evidence="1">Cell membrane</location>
        <topology evidence="1">Multi-pass membrane protein</topology>
    </subcellularLocation>
</comment>
<name>A0A6J6UMX5_9ZZZZ</name>
<evidence type="ECO:0000313" key="9">
    <source>
        <dbReference type="EMBL" id="CAB4760535.1"/>
    </source>
</evidence>
<dbReference type="InterPro" id="IPR007353">
    <property type="entry name" value="DUF421"/>
</dbReference>
<evidence type="ECO:0000259" key="8">
    <source>
        <dbReference type="Pfam" id="PF04239"/>
    </source>
</evidence>
<evidence type="ECO:0000256" key="1">
    <source>
        <dbReference type="ARBA" id="ARBA00004651"/>
    </source>
</evidence>
<reference evidence="9" key="1">
    <citation type="submission" date="2020-05" db="EMBL/GenBank/DDBJ databases">
        <authorList>
            <person name="Chiriac C."/>
            <person name="Salcher M."/>
            <person name="Ghai R."/>
            <person name="Kavagutti S V."/>
        </authorList>
    </citation>
    <scope>NUCLEOTIDE SEQUENCE</scope>
</reference>
<organism evidence="9">
    <name type="scientific">freshwater metagenome</name>
    <dbReference type="NCBI Taxonomy" id="449393"/>
    <lineage>
        <taxon>unclassified sequences</taxon>
        <taxon>metagenomes</taxon>
        <taxon>ecological metagenomes</taxon>
    </lineage>
</organism>
<evidence type="ECO:0000256" key="5">
    <source>
        <dbReference type="ARBA" id="ARBA00022989"/>
    </source>
</evidence>
<dbReference type="PANTHER" id="PTHR34582">
    <property type="entry name" value="UPF0702 TRANSMEMBRANE PROTEIN YCAP"/>
    <property type="match status" value="1"/>
</dbReference>
<keyword evidence="3" id="KW-1003">Cell membrane</keyword>
<sequence>MWHSIFHLDLSIFEKILRPLFIYLFLLIAIRLGGHREIGQSNALQLVLILAVANAVQNGIIGVDNSVTGAVIAAITLFLANGVVELAASRSRRFHNLVIGRPIELVAAGKINHRNLKRQRISEQDLLITAIENGATDLRDIDQAFLALNGDVIISLNKNLLLNEQIKGLVQEVSALRALIDSKVMG</sequence>
<dbReference type="Pfam" id="PF04239">
    <property type="entry name" value="DUF421"/>
    <property type="match status" value="1"/>
</dbReference>
<evidence type="ECO:0000256" key="7">
    <source>
        <dbReference type="SAM" id="Phobius"/>
    </source>
</evidence>
<dbReference type="InterPro" id="IPR023090">
    <property type="entry name" value="UPF0702_alpha/beta_dom_sf"/>
</dbReference>
<keyword evidence="4 7" id="KW-0812">Transmembrane</keyword>
<keyword evidence="5 7" id="KW-1133">Transmembrane helix</keyword>
<accession>A0A6J6UMX5</accession>
<dbReference type="PANTHER" id="PTHR34582:SF6">
    <property type="entry name" value="UPF0702 TRANSMEMBRANE PROTEIN YCAP"/>
    <property type="match status" value="1"/>
</dbReference>
<feature type="transmembrane region" description="Helical" evidence="7">
    <location>
        <begin position="69"/>
        <end position="88"/>
    </location>
</feature>
<comment type="similarity">
    <text evidence="2">Belongs to the UPF0702 family.</text>
</comment>
<dbReference type="Gene3D" id="3.30.240.20">
    <property type="entry name" value="bsu07140 like domains"/>
    <property type="match status" value="1"/>
</dbReference>
<evidence type="ECO:0000256" key="4">
    <source>
        <dbReference type="ARBA" id="ARBA00022692"/>
    </source>
</evidence>
<feature type="transmembrane region" description="Helical" evidence="7">
    <location>
        <begin position="46"/>
        <end position="63"/>
    </location>
</feature>
<feature type="transmembrane region" description="Helical" evidence="7">
    <location>
        <begin position="16"/>
        <end position="34"/>
    </location>
</feature>
<proteinExistence type="inferred from homology"/>
<dbReference type="GO" id="GO:0005886">
    <property type="term" value="C:plasma membrane"/>
    <property type="evidence" value="ECO:0007669"/>
    <property type="project" value="UniProtKB-SubCell"/>
</dbReference>
<gene>
    <name evidence="9" type="ORF">UFOPK2855_00640</name>
</gene>
<feature type="domain" description="YetF C-terminal" evidence="8">
    <location>
        <begin position="90"/>
        <end position="162"/>
    </location>
</feature>
<evidence type="ECO:0000256" key="6">
    <source>
        <dbReference type="ARBA" id="ARBA00023136"/>
    </source>
</evidence>